<feature type="transmembrane region" description="Helical" evidence="9">
    <location>
        <begin position="342"/>
        <end position="362"/>
    </location>
</feature>
<evidence type="ECO:0000313" key="12">
    <source>
        <dbReference type="EMBL" id="EHM13827.1"/>
    </source>
</evidence>
<dbReference type="NCBIfam" id="TIGR01726">
    <property type="entry name" value="HEQRo_perm_3TM"/>
    <property type="match status" value="1"/>
</dbReference>
<dbReference type="PROSITE" id="PS50928">
    <property type="entry name" value="ABC_TM1"/>
    <property type="match status" value="1"/>
</dbReference>
<evidence type="ECO:0000256" key="9">
    <source>
        <dbReference type="RuleBase" id="RU363032"/>
    </source>
</evidence>
<evidence type="ECO:0000259" key="11">
    <source>
        <dbReference type="PROSITE" id="PS50928"/>
    </source>
</evidence>
<dbReference type="InterPro" id="IPR043429">
    <property type="entry name" value="ArtM/GltK/GlnP/TcyL/YhdX-like"/>
</dbReference>
<dbReference type="Gene3D" id="3.40.190.10">
    <property type="entry name" value="Periplasmic binding protein-like II"/>
    <property type="match status" value="2"/>
</dbReference>
<feature type="transmembrane region" description="Helical" evidence="9">
    <location>
        <begin position="469"/>
        <end position="488"/>
    </location>
</feature>
<evidence type="ECO:0000256" key="10">
    <source>
        <dbReference type="SAM" id="SignalP"/>
    </source>
</evidence>
<dbReference type="RefSeq" id="WP_008523378.1">
    <property type="nucleotide sequence ID" value="NZ_CM001376.1"/>
</dbReference>
<feature type="signal peptide" evidence="10">
    <location>
        <begin position="1"/>
        <end position="24"/>
    </location>
</feature>
<dbReference type="SUPFAM" id="SSF161098">
    <property type="entry name" value="MetI-like"/>
    <property type="match status" value="1"/>
</dbReference>
<evidence type="ECO:0000256" key="2">
    <source>
        <dbReference type="ARBA" id="ARBA00010072"/>
    </source>
</evidence>
<comment type="subcellular location">
    <subcellularLocation>
        <location evidence="1 9">Cell membrane</location>
        <topology evidence="1 9">Multi-pass membrane protein</topology>
    </subcellularLocation>
</comment>
<sequence>MRRLFRLLAGAFAALTLCAAGAWAAEDLPELRWGGDSEGNVPYMFGDPENQERMIGFEVDLVEALCRQMGRRPVFVSNGWDNLIPGLNLKLYDMALSGLEITAEHRQAVDFSLPYYKTFLQLVVPRGNPKKIADLGSCVGQTVGTLKQSYAYDTLVDAGVTDIRTYENEINAYQDMANGRLDAVLMDSPIAIFYAGFNPNLEFVGEPIGSMEYGIAVRQGDSALKNELNAALTALRESGQLRDIYEKWNMWTPVMADFFDDHSPARVGHDGFDRWASFQKEGLGWKARFDRYVSFLPVFGRAALVTLQVSLAAMALAIVLGMVLAVARLFGPRWLSALAVGYIELLRGTPVLIQLFFIFYGLPNVGIKLSPFAAGIIGLGMNYAAYEAENYRAGLMAVPRQQMEGALALGMTRSQALRHVVVPQAIRVSLPPVTNDFISLLKDSSLVSMITLIDLTKAYGQLANTYYDFFGIGIMVALIYFLIGLPFVRLARFAERRLAVAVKGRTARGVKETIKAASYHN</sequence>
<evidence type="ECO:0000256" key="3">
    <source>
        <dbReference type="ARBA" id="ARBA00022448"/>
    </source>
</evidence>
<dbReference type="SMART" id="SM00079">
    <property type="entry name" value="PBPe"/>
    <property type="match status" value="1"/>
</dbReference>
<keyword evidence="10" id="KW-0732">Signal</keyword>
<dbReference type="AlphaFoldDB" id="H0UJ00"/>
<dbReference type="InterPro" id="IPR001320">
    <property type="entry name" value="Iontro_rcpt_C"/>
</dbReference>
<keyword evidence="13" id="KW-1185">Reference proteome</keyword>
<evidence type="ECO:0000256" key="6">
    <source>
        <dbReference type="ARBA" id="ARBA00022970"/>
    </source>
</evidence>
<feature type="transmembrane region" description="Helical" evidence="9">
    <location>
        <begin position="311"/>
        <end position="330"/>
    </location>
</feature>
<dbReference type="CDD" id="cd06261">
    <property type="entry name" value="TM_PBP2"/>
    <property type="match status" value="1"/>
</dbReference>
<dbReference type="eggNOG" id="COG0765">
    <property type="taxonomic scope" value="Bacteria"/>
</dbReference>
<evidence type="ECO:0000256" key="5">
    <source>
        <dbReference type="ARBA" id="ARBA00022692"/>
    </source>
</evidence>
<dbReference type="OrthoDB" id="9805999at2"/>
<comment type="similarity">
    <text evidence="2">Belongs to the binding-protein-dependent transport system permease family. HisMQ subfamily.</text>
</comment>
<protein>
    <submittedName>
        <fullName evidence="12">Amine acid ABC transporter, permease protein, 3-TM region, His/Glu/Gln/Arg/opine family</fullName>
    </submittedName>
</protein>
<dbReference type="CDD" id="cd13530">
    <property type="entry name" value="PBP2_peptides_like"/>
    <property type="match status" value="1"/>
</dbReference>
<name>H0UJ00_9BACT</name>
<feature type="chain" id="PRO_5003541901" evidence="10">
    <location>
        <begin position="25"/>
        <end position="521"/>
    </location>
</feature>
<accession>H0UJ00</accession>
<organism evidence="12 13">
    <name type="scientific">Jonquetella anthropi DSM 22815</name>
    <dbReference type="NCBI Taxonomy" id="885272"/>
    <lineage>
        <taxon>Bacteria</taxon>
        <taxon>Thermotogati</taxon>
        <taxon>Synergistota</taxon>
        <taxon>Synergistia</taxon>
        <taxon>Synergistales</taxon>
        <taxon>Dethiosulfovibrionaceae</taxon>
        <taxon>Jonquetella</taxon>
    </lineage>
</organism>
<keyword evidence="5 9" id="KW-0812">Transmembrane</keyword>
<dbReference type="eggNOG" id="COG0834">
    <property type="taxonomic scope" value="Bacteria"/>
</dbReference>
<dbReference type="HOGENOM" id="CLU_019602_20_3_0"/>
<dbReference type="Gene3D" id="1.10.3720.10">
    <property type="entry name" value="MetI-like"/>
    <property type="match status" value="1"/>
</dbReference>
<dbReference type="EMBL" id="CM001376">
    <property type="protein sequence ID" value="EHM13827.1"/>
    <property type="molecule type" value="Genomic_DNA"/>
</dbReference>
<dbReference type="SMART" id="SM00062">
    <property type="entry name" value="PBPb"/>
    <property type="match status" value="1"/>
</dbReference>
<evidence type="ECO:0000256" key="7">
    <source>
        <dbReference type="ARBA" id="ARBA00022989"/>
    </source>
</evidence>
<dbReference type="Pfam" id="PF00528">
    <property type="entry name" value="BPD_transp_1"/>
    <property type="match status" value="1"/>
</dbReference>
<dbReference type="InterPro" id="IPR010065">
    <property type="entry name" value="AA_ABC_transptr_permease_3TM"/>
</dbReference>
<dbReference type="InterPro" id="IPR001638">
    <property type="entry name" value="Solute-binding_3/MltF_N"/>
</dbReference>
<dbReference type="Pfam" id="PF00497">
    <property type="entry name" value="SBP_bac_3"/>
    <property type="match status" value="1"/>
</dbReference>
<dbReference type="Proteomes" id="UP000003806">
    <property type="component" value="Chromosome"/>
</dbReference>
<dbReference type="GO" id="GO:0015276">
    <property type="term" value="F:ligand-gated monoatomic ion channel activity"/>
    <property type="evidence" value="ECO:0007669"/>
    <property type="project" value="InterPro"/>
</dbReference>
<dbReference type="STRING" id="885272.JonanDRAFT_1465"/>
<feature type="domain" description="ABC transmembrane type-1" evidence="11">
    <location>
        <begin position="303"/>
        <end position="491"/>
    </location>
</feature>
<keyword evidence="7 9" id="KW-1133">Transmembrane helix</keyword>
<keyword evidence="4" id="KW-1003">Cell membrane</keyword>
<proteinExistence type="inferred from homology"/>
<reference evidence="12 13" key="1">
    <citation type="submission" date="2011-11" db="EMBL/GenBank/DDBJ databases">
        <title>The Noncontiguous Finished genome of Jonquetella anthropi DSM 22815.</title>
        <authorList>
            <consortium name="US DOE Joint Genome Institute (JGI-PGF)"/>
            <person name="Lucas S."/>
            <person name="Copeland A."/>
            <person name="Lapidus A."/>
            <person name="Glavina del Rio T."/>
            <person name="Dalin E."/>
            <person name="Tice H."/>
            <person name="Bruce D."/>
            <person name="Goodwin L."/>
            <person name="Pitluck S."/>
            <person name="Peters L."/>
            <person name="Mikhailova N."/>
            <person name="Held B."/>
            <person name="Kyrpides N."/>
            <person name="Mavromatis K."/>
            <person name="Ivanova N."/>
            <person name="Markowitz V."/>
            <person name="Cheng J.-F."/>
            <person name="Hugenholtz P."/>
            <person name="Woyke T."/>
            <person name="Wu D."/>
            <person name="Gronow S."/>
            <person name="Wellnitz S."/>
            <person name="Brambilla E."/>
            <person name="Klenk H.-P."/>
            <person name="Eisen J.A."/>
        </authorList>
    </citation>
    <scope>NUCLEOTIDE SEQUENCE [LARGE SCALE GENOMIC DNA]</scope>
    <source>
        <strain evidence="12 13">DSM 22815</strain>
    </source>
</reference>
<gene>
    <name evidence="12" type="ORF">JonanDRAFT_1465</name>
</gene>
<evidence type="ECO:0000256" key="4">
    <source>
        <dbReference type="ARBA" id="ARBA00022475"/>
    </source>
</evidence>
<dbReference type="InterPro" id="IPR035906">
    <property type="entry name" value="MetI-like_sf"/>
</dbReference>
<keyword evidence="6" id="KW-0029">Amino-acid transport</keyword>
<dbReference type="InterPro" id="IPR000515">
    <property type="entry name" value="MetI-like"/>
</dbReference>
<evidence type="ECO:0000256" key="8">
    <source>
        <dbReference type="ARBA" id="ARBA00023136"/>
    </source>
</evidence>
<keyword evidence="8 9" id="KW-0472">Membrane</keyword>
<dbReference type="GO" id="GO:0043190">
    <property type="term" value="C:ATP-binding cassette (ABC) transporter complex"/>
    <property type="evidence" value="ECO:0007669"/>
    <property type="project" value="InterPro"/>
</dbReference>
<evidence type="ECO:0000256" key="1">
    <source>
        <dbReference type="ARBA" id="ARBA00004651"/>
    </source>
</evidence>
<evidence type="ECO:0000313" key="13">
    <source>
        <dbReference type="Proteomes" id="UP000003806"/>
    </source>
</evidence>
<keyword evidence="3 9" id="KW-0813">Transport</keyword>
<dbReference type="SUPFAM" id="SSF53850">
    <property type="entry name" value="Periplasmic binding protein-like II"/>
    <property type="match status" value="1"/>
</dbReference>
<dbReference type="PANTHER" id="PTHR30614:SF20">
    <property type="entry name" value="GLUTAMINE TRANSPORT SYSTEM PERMEASE PROTEIN GLNP"/>
    <property type="match status" value="1"/>
</dbReference>
<dbReference type="GO" id="GO:0006865">
    <property type="term" value="P:amino acid transport"/>
    <property type="evidence" value="ECO:0007669"/>
    <property type="project" value="UniProtKB-KW"/>
</dbReference>
<dbReference type="PANTHER" id="PTHR30614">
    <property type="entry name" value="MEMBRANE COMPONENT OF AMINO ACID ABC TRANSPORTER"/>
    <property type="match status" value="1"/>
</dbReference>